<accession>A0ABU8L8N4</accession>
<dbReference type="Pfam" id="PF22091">
    <property type="entry name" value="DUF6941"/>
    <property type="match status" value="1"/>
</dbReference>
<organism evidence="1 2">
    <name type="scientific">Microbacterium bandirmense</name>
    <dbReference type="NCBI Taxonomy" id="3122050"/>
    <lineage>
        <taxon>Bacteria</taxon>
        <taxon>Bacillati</taxon>
        <taxon>Actinomycetota</taxon>
        <taxon>Actinomycetes</taxon>
        <taxon>Micrococcales</taxon>
        <taxon>Microbacteriaceae</taxon>
        <taxon>Microbacterium</taxon>
    </lineage>
</organism>
<name>A0ABU8L8N4_9MICO</name>
<dbReference type="EMBL" id="JBBDGM010000001">
    <property type="protein sequence ID" value="MEJ1087002.1"/>
    <property type="molecule type" value="Genomic_DNA"/>
</dbReference>
<keyword evidence="2" id="KW-1185">Reference proteome</keyword>
<dbReference type="InterPro" id="IPR054221">
    <property type="entry name" value="DUF6941"/>
</dbReference>
<evidence type="ECO:0000313" key="1">
    <source>
        <dbReference type="EMBL" id="MEJ1087002.1"/>
    </source>
</evidence>
<gene>
    <name evidence="1" type="ORF">WDU99_01580</name>
</gene>
<sequence>MAELDYAYLADYAQIEGGKISALGASYTHATVPAFPILWLTSIVGRVRVDEGEDPVSVRIEVLSPGDSVRVNFESVLEQTPDVRPYRGKVGLLFAATLQMPVATNGLCTFDIYLNGEHARRLAFEIELAEAQ</sequence>
<evidence type="ECO:0000313" key="2">
    <source>
        <dbReference type="Proteomes" id="UP001371224"/>
    </source>
</evidence>
<reference evidence="1 2" key="1">
    <citation type="submission" date="2024-02" db="EMBL/GenBank/DDBJ databases">
        <authorList>
            <person name="Saticioglu I.B."/>
        </authorList>
    </citation>
    <scope>NUCLEOTIDE SEQUENCE [LARGE SCALE GENOMIC DNA]</scope>
    <source>
        <strain evidence="1 2">Mu-80</strain>
    </source>
</reference>
<dbReference type="RefSeq" id="WP_337330678.1">
    <property type="nucleotide sequence ID" value="NZ_JBBDGM010000001.1"/>
</dbReference>
<protein>
    <submittedName>
        <fullName evidence="1">Uncharacterized protein</fullName>
    </submittedName>
</protein>
<dbReference type="Proteomes" id="UP001371224">
    <property type="component" value="Unassembled WGS sequence"/>
</dbReference>
<comment type="caution">
    <text evidence="1">The sequence shown here is derived from an EMBL/GenBank/DDBJ whole genome shotgun (WGS) entry which is preliminary data.</text>
</comment>
<proteinExistence type="predicted"/>